<name>A0ABR7VIB2_9FLAO</name>
<protein>
    <submittedName>
        <fullName evidence="1">Helix-turn-helix domain-containing protein</fullName>
    </submittedName>
</protein>
<dbReference type="RefSeq" id="WP_188315001.1">
    <property type="nucleotide sequence ID" value="NZ_JABTCG010000005.1"/>
</dbReference>
<dbReference type="PANTHER" id="PTHR34585:SF22">
    <property type="entry name" value="HELIX-TURN-HELIX DOMAIN-CONTAINING PROTEIN"/>
    <property type="match status" value="1"/>
</dbReference>
<reference evidence="1 2" key="1">
    <citation type="submission" date="2020-05" db="EMBL/GenBank/DDBJ databases">
        <title>The draft genome sequence of Maribacter arenosus CAU 1321.</title>
        <authorList>
            <person name="Mu L."/>
        </authorList>
    </citation>
    <scope>NUCLEOTIDE SEQUENCE [LARGE SCALE GENOMIC DNA]</scope>
    <source>
        <strain evidence="1 2">CAU 1321</strain>
    </source>
</reference>
<comment type="caution">
    <text evidence="1">The sequence shown here is derived from an EMBL/GenBank/DDBJ whole genome shotgun (WGS) entry which is preliminary data.</text>
</comment>
<organism evidence="1 2">
    <name type="scientific">Maribacter arenosus</name>
    <dbReference type="NCBI Taxonomy" id="1854708"/>
    <lineage>
        <taxon>Bacteria</taxon>
        <taxon>Pseudomonadati</taxon>
        <taxon>Bacteroidota</taxon>
        <taxon>Flavobacteriia</taxon>
        <taxon>Flavobacteriales</taxon>
        <taxon>Flavobacteriaceae</taxon>
        <taxon>Maribacter</taxon>
    </lineage>
</organism>
<dbReference type="EMBL" id="JABTCG010000005">
    <property type="protein sequence ID" value="MBD0851882.1"/>
    <property type="molecule type" value="Genomic_DNA"/>
</dbReference>
<evidence type="ECO:0000313" key="1">
    <source>
        <dbReference type="EMBL" id="MBD0851882.1"/>
    </source>
</evidence>
<accession>A0ABR7VIB2</accession>
<proteinExistence type="predicted"/>
<dbReference type="Proteomes" id="UP000598350">
    <property type="component" value="Unassembled WGS sequence"/>
</dbReference>
<keyword evidence="2" id="KW-1185">Reference proteome</keyword>
<dbReference type="PANTHER" id="PTHR34585">
    <property type="match status" value="1"/>
</dbReference>
<sequence length="95" mass="10901">MAANIITTEDLEEFRIKLLNEIKELLVTHGRIGIDHWIKSGQVMNKLEISPGTLQNFRINGTIPFSKLGGIIYYDEEKINEILENNEIDFKRNAA</sequence>
<dbReference type="InterPro" id="IPR009061">
    <property type="entry name" value="DNA-bd_dom_put_sf"/>
</dbReference>
<gene>
    <name evidence="1" type="ORF">HPE63_14460</name>
</gene>
<dbReference type="SUPFAM" id="SSF46955">
    <property type="entry name" value="Putative DNA-binding domain"/>
    <property type="match status" value="1"/>
</dbReference>
<evidence type="ECO:0000313" key="2">
    <source>
        <dbReference type="Proteomes" id="UP000598350"/>
    </source>
</evidence>